<dbReference type="GeneID" id="20306768"/>
<name>H6BR90_EXODN</name>
<keyword evidence="2" id="KW-1185">Reference proteome</keyword>
<reference evidence="1" key="1">
    <citation type="submission" date="2011-07" db="EMBL/GenBank/DDBJ databases">
        <title>The Genome Sequence of Exophiala (Wangiella) dermatitidis NIH/UT8656.</title>
        <authorList>
            <consortium name="The Broad Institute Genome Sequencing Platform"/>
            <person name="Cuomo C."/>
            <person name="Wang Z."/>
            <person name="Hunicke-Smith S."/>
            <person name="Szanislo P.J."/>
            <person name="Earl A."/>
            <person name="Young S.K."/>
            <person name="Zeng Q."/>
            <person name="Gargeya S."/>
            <person name="Fitzgerald M."/>
            <person name="Haas B."/>
            <person name="Abouelleil A."/>
            <person name="Alvarado L."/>
            <person name="Arachchi H.M."/>
            <person name="Berlin A."/>
            <person name="Brown A."/>
            <person name="Chapman S.B."/>
            <person name="Chen Z."/>
            <person name="Dunbar C."/>
            <person name="Freedman E."/>
            <person name="Gearin G."/>
            <person name="Gellesch M."/>
            <person name="Goldberg J."/>
            <person name="Griggs A."/>
            <person name="Gujja S."/>
            <person name="Heiman D."/>
            <person name="Howarth C."/>
            <person name="Larson L."/>
            <person name="Lui A."/>
            <person name="MacDonald P.J.P."/>
            <person name="Montmayeur A."/>
            <person name="Murphy C."/>
            <person name="Neiman D."/>
            <person name="Pearson M."/>
            <person name="Priest M."/>
            <person name="Roberts A."/>
            <person name="Saif S."/>
            <person name="Shea T."/>
            <person name="Shenoy N."/>
            <person name="Sisk P."/>
            <person name="Stolte C."/>
            <person name="Sykes S."/>
            <person name="Wortman J."/>
            <person name="Nusbaum C."/>
            <person name="Birren B."/>
        </authorList>
    </citation>
    <scope>NUCLEOTIDE SEQUENCE</scope>
    <source>
        <strain evidence="1">NIH/UT8656</strain>
    </source>
</reference>
<organism evidence="1 2">
    <name type="scientific">Exophiala dermatitidis (strain ATCC 34100 / CBS 525.76 / NIH/UT8656)</name>
    <name type="common">Black yeast</name>
    <name type="synonym">Wangiella dermatitidis</name>
    <dbReference type="NCBI Taxonomy" id="858893"/>
    <lineage>
        <taxon>Eukaryota</taxon>
        <taxon>Fungi</taxon>
        <taxon>Dikarya</taxon>
        <taxon>Ascomycota</taxon>
        <taxon>Pezizomycotina</taxon>
        <taxon>Eurotiomycetes</taxon>
        <taxon>Chaetothyriomycetidae</taxon>
        <taxon>Chaetothyriales</taxon>
        <taxon>Herpotrichiellaceae</taxon>
        <taxon>Exophiala</taxon>
    </lineage>
</organism>
<accession>H6BR90</accession>
<dbReference type="RefSeq" id="XP_009154411.1">
    <property type="nucleotide sequence ID" value="XM_009156163.1"/>
</dbReference>
<dbReference type="VEuPathDB" id="FungiDB:HMPREF1120_02129"/>
<dbReference type="InParanoid" id="H6BR90"/>
<proteinExistence type="predicted"/>
<dbReference type="HOGENOM" id="CLU_2196973_0_0_1"/>
<evidence type="ECO:0000313" key="1">
    <source>
        <dbReference type="EMBL" id="EHY53950.1"/>
    </source>
</evidence>
<dbReference type="AlphaFoldDB" id="H6BR90"/>
<dbReference type="EMBL" id="JH226131">
    <property type="protein sequence ID" value="EHY53950.1"/>
    <property type="molecule type" value="Genomic_DNA"/>
</dbReference>
<gene>
    <name evidence="1" type="ORF">HMPREF1120_02129</name>
</gene>
<protein>
    <submittedName>
        <fullName evidence="1">Uncharacterized protein</fullName>
    </submittedName>
</protein>
<sequence length="108" mass="12330">MNFLHPNRLRPRSKQYALRQVTVNSAKSTVYRYDFMASAGKLRMDNVSMIEKNGYGVLFRRNGQGCKSFKSRVSVVSTTFCKSVTGTGWDQREDKFNTMGGQWKQSSS</sequence>
<dbReference type="Proteomes" id="UP000007304">
    <property type="component" value="Unassembled WGS sequence"/>
</dbReference>
<evidence type="ECO:0000313" key="2">
    <source>
        <dbReference type="Proteomes" id="UP000007304"/>
    </source>
</evidence>